<evidence type="ECO:0000313" key="2">
    <source>
        <dbReference type="Proteomes" id="UP001162741"/>
    </source>
</evidence>
<gene>
    <name evidence="1" type="ORF">MKQ68_21820</name>
</gene>
<dbReference type="Proteomes" id="UP001162741">
    <property type="component" value="Chromosome"/>
</dbReference>
<dbReference type="RefSeq" id="WP_264280936.1">
    <property type="nucleotide sequence ID" value="NZ_CP107006.1"/>
</dbReference>
<name>A0ABY6IZB7_9BACT</name>
<organism evidence="1 2">
    <name type="scientific">Chitinophaga horti</name>
    <dbReference type="NCBI Taxonomy" id="2920382"/>
    <lineage>
        <taxon>Bacteria</taxon>
        <taxon>Pseudomonadati</taxon>
        <taxon>Bacteroidota</taxon>
        <taxon>Chitinophagia</taxon>
        <taxon>Chitinophagales</taxon>
        <taxon>Chitinophagaceae</taxon>
        <taxon>Chitinophaga</taxon>
    </lineage>
</organism>
<dbReference type="EMBL" id="CP107006">
    <property type="protein sequence ID" value="UYQ92720.1"/>
    <property type="molecule type" value="Genomic_DNA"/>
</dbReference>
<reference evidence="1" key="1">
    <citation type="submission" date="2022-10" db="EMBL/GenBank/DDBJ databases">
        <title>Chitinophaga sp. nov., isolated from soil.</title>
        <authorList>
            <person name="Jeon C.O."/>
        </authorList>
    </citation>
    <scope>NUCLEOTIDE SEQUENCE</scope>
    <source>
        <strain evidence="1">R8</strain>
    </source>
</reference>
<accession>A0ABY6IZB7</accession>
<proteinExistence type="predicted"/>
<evidence type="ECO:0000313" key="1">
    <source>
        <dbReference type="EMBL" id="UYQ92720.1"/>
    </source>
</evidence>
<evidence type="ECO:0008006" key="3">
    <source>
        <dbReference type="Google" id="ProtNLM"/>
    </source>
</evidence>
<dbReference type="PROSITE" id="PS51257">
    <property type="entry name" value="PROKAR_LIPOPROTEIN"/>
    <property type="match status" value="1"/>
</dbReference>
<sequence>MINLTRIAISALLLVSVASCQQNSSCKVVSLEGKNAIDAILASDTIIPNTMLILPDSIVTSSDKKITNVLDTLRDRGLLQYVALDSFRSTRRLTGPQLDGPDDIMLYRYAISWAPGIKQNGRYHDVLSVSFLGRELQGEVRYSGREVRIGKVSIMEDDTLFFHQDCEKQSFRYAYKLEPCCELGEAIGFNAYERIIRRRTGSEPAEQIKSPAIEVAGQ</sequence>
<keyword evidence="2" id="KW-1185">Reference proteome</keyword>
<protein>
    <recommendedName>
        <fullName evidence="3">Lipoprotein</fullName>
    </recommendedName>
</protein>